<gene>
    <name evidence="1" type="ORF">FBT96_20030</name>
</gene>
<evidence type="ECO:0000313" key="2">
    <source>
        <dbReference type="Proteomes" id="UP000310597"/>
    </source>
</evidence>
<name>A0A4U1JLR8_RHOCA</name>
<organism evidence="1 2">
    <name type="scientific">Rhodobacter capsulatus</name>
    <name type="common">Rhodopseudomonas capsulata</name>
    <dbReference type="NCBI Taxonomy" id="1061"/>
    <lineage>
        <taxon>Bacteria</taxon>
        <taxon>Pseudomonadati</taxon>
        <taxon>Pseudomonadota</taxon>
        <taxon>Alphaproteobacteria</taxon>
        <taxon>Rhodobacterales</taxon>
        <taxon>Rhodobacter group</taxon>
        <taxon>Rhodobacter</taxon>
    </lineage>
</organism>
<dbReference type="RefSeq" id="WP_136909785.1">
    <property type="nucleotide sequence ID" value="NZ_SWJZ01000153.1"/>
</dbReference>
<dbReference type="AlphaFoldDB" id="A0A4U1JLR8"/>
<evidence type="ECO:0000313" key="1">
    <source>
        <dbReference type="EMBL" id="TKD12915.1"/>
    </source>
</evidence>
<proteinExistence type="predicted"/>
<reference evidence="1 2" key="1">
    <citation type="submission" date="2019-04" db="EMBL/GenBank/DDBJ databases">
        <title>Draft Whole-Genome sequence of the purple photosynthetic bacterium Rhodobacter capsulatus SP108 with an indigenous class A beta-lactamase.</title>
        <authorList>
            <person name="Robertson S."/>
            <person name="Meyer T.E."/>
            <person name="Kyndt J.A."/>
        </authorList>
    </citation>
    <scope>NUCLEOTIDE SEQUENCE [LARGE SCALE GENOMIC DNA]</scope>
    <source>
        <strain evidence="1 2">SP108</strain>
    </source>
</reference>
<dbReference type="Proteomes" id="UP000310597">
    <property type="component" value="Unassembled WGS sequence"/>
</dbReference>
<accession>A0A4U1JLR8</accession>
<comment type="caution">
    <text evidence="1">The sequence shown here is derived from an EMBL/GenBank/DDBJ whole genome shotgun (WGS) entry which is preliminary data.</text>
</comment>
<protein>
    <submittedName>
        <fullName evidence="1">Uncharacterized protein</fullName>
    </submittedName>
</protein>
<sequence length="106" mass="11314">MPSEVELRAAVALAVGDRALRMITEQCDHLAFNADLGRLEGVFKSHDDNGLQEFTVRIALTEPAVPFGGRAIVVHMSSDDGWQIEMSVVIPARALAAAVTGAEVRG</sequence>
<dbReference type="EMBL" id="SWJZ01000153">
    <property type="protein sequence ID" value="TKD12915.1"/>
    <property type="molecule type" value="Genomic_DNA"/>
</dbReference>